<dbReference type="SUPFAM" id="SSF51735">
    <property type="entry name" value="NAD(P)-binding Rossmann-fold domains"/>
    <property type="match status" value="1"/>
</dbReference>
<sequence length="326" mass="36548">MIPLRVGVIGVGHLGYHHARIYSELLETRLTGVMDIDDQRAASVGEMLQVPYFSDLDEFLEKASPDALSIVVPTVAHYEVAKKVMERGIHVLIEKPVTKTVDEAEELLKMAAQKNLVLQVGHIERFNSAVQYVRGICKPPLYIQTRRLGPFSSRVADVGVVLDLMIHDIDIILSLVGSEISEISAYGRSVFTEHEDIASAHLTFKNGAISHILVSRASEKRLRTLEIMERERYITLNYETQDVSIHRCIRNNGMGLMEVIEHPVFPKHEPLKMELQHFISCVKEGRQPMVGIADGKRALEIAVEVLRQINKNRSADSDGSLEGLLN</sequence>
<dbReference type="InterPro" id="IPR000683">
    <property type="entry name" value="Gfo/Idh/MocA-like_OxRdtase_N"/>
</dbReference>
<evidence type="ECO:0000259" key="2">
    <source>
        <dbReference type="Pfam" id="PF22725"/>
    </source>
</evidence>
<dbReference type="Gene3D" id="3.40.50.720">
    <property type="entry name" value="NAD(P)-binding Rossmann-like Domain"/>
    <property type="match status" value="1"/>
</dbReference>
<comment type="caution">
    <text evidence="3">The sequence shown here is derived from an EMBL/GenBank/DDBJ whole genome shotgun (WGS) entry which is preliminary data.</text>
</comment>
<dbReference type="PANTHER" id="PTHR43377">
    <property type="entry name" value="BILIVERDIN REDUCTASE A"/>
    <property type="match status" value="1"/>
</dbReference>
<feature type="domain" description="Gfo/Idh/MocA-like oxidoreductase N-terminal" evidence="1">
    <location>
        <begin position="4"/>
        <end position="122"/>
    </location>
</feature>
<dbReference type="AlphaFoldDB" id="A0A7V6ZES8"/>
<dbReference type="Pfam" id="PF01408">
    <property type="entry name" value="GFO_IDH_MocA"/>
    <property type="match status" value="1"/>
</dbReference>
<proteinExistence type="predicted"/>
<dbReference type="InterPro" id="IPR051450">
    <property type="entry name" value="Gfo/Idh/MocA_Oxidoreductases"/>
</dbReference>
<protein>
    <submittedName>
        <fullName evidence="3">Gfo/Idh/MocA family oxidoreductase</fullName>
    </submittedName>
</protein>
<dbReference type="PANTHER" id="PTHR43377:SF1">
    <property type="entry name" value="BILIVERDIN REDUCTASE A"/>
    <property type="match status" value="1"/>
</dbReference>
<dbReference type="Gene3D" id="3.30.360.10">
    <property type="entry name" value="Dihydrodipicolinate Reductase, domain 2"/>
    <property type="match status" value="1"/>
</dbReference>
<dbReference type="InterPro" id="IPR055170">
    <property type="entry name" value="GFO_IDH_MocA-like_dom"/>
</dbReference>
<organism evidence="3 4">
    <name type="scientific">Acetomicrobium hydrogeniformans</name>
    <dbReference type="NCBI Taxonomy" id="649746"/>
    <lineage>
        <taxon>Bacteria</taxon>
        <taxon>Thermotogati</taxon>
        <taxon>Synergistota</taxon>
        <taxon>Synergistia</taxon>
        <taxon>Synergistales</taxon>
        <taxon>Acetomicrobiaceae</taxon>
        <taxon>Acetomicrobium</taxon>
    </lineage>
</organism>
<dbReference type="Pfam" id="PF22725">
    <property type="entry name" value="GFO_IDH_MocA_C3"/>
    <property type="match status" value="1"/>
</dbReference>
<gene>
    <name evidence="3" type="ORF">GX397_06300</name>
</gene>
<reference evidence="3 4" key="1">
    <citation type="journal article" date="2020" name="Biotechnol. Biofuels">
        <title>New insights from the biogas microbiome by comprehensive genome-resolved metagenomics of nearly 1600 species originating from multiple anaerobic digesters.</title>
        <authorList>
            <person name="Campanaro S."/>
            <person name="Treu L."/>
            <person name="Rodriguez-R L.M."/>
            <person name="Kovalovszki A."/>
            <person name="Ziels R.M."/>
            <person name="Maus I."/>
            <person name="Zhu X."/>
            <person name="Kougias P.G."/>
            <person name="Basile A."/>
            <person name="Luo G."/>
            <person name="Schluter A."/>
            <person name="Konstantinidis K.T."/>
            <person name="Angelidaki I."/>
        </authorList>
    </citation>
    <scope>NUCLEOTIDE SEQUENCE [LARGE SCALE GENOMIC DNA]</scope>
    <source>
        <strain evidence="3">AS25fmACSIPFO_94</strain>
    </source>
</reference>
<evidence type="ECO:0000259" key="1">
    <source>
        <dbReference type="Pfam" id="PF01408"/>
    </source>
</evidence>
<dbReference type="RefSeq" id="WP_009201200.1">
    <property type="nucleotide sequence ID" value="NZ_DURU01000112.1"/>
</dbReference>
<evidence type="ECO:0000313" key="4">
    <source>
        <dbReference type="Proteomes" id="UP000525027"/>
    </source>
</evidence>
<dbReference type="InterPro" id="IPR036291">
    <property type="entry name" value="NAD(P)-bd_dom_sf"/>
</dbReference>
<accession>A0A7V6ZES8</accession>
<dbReference type="Proteomes" id="UP000525027">
    <property type="component" value="Unassembled WGS sequence"/>
</dbReference>
<dbReference type="GO" id="GO:0000166">
    <property type="term" value="F:nucleotide binding"/>
    <property type="evidence" value="ECO:0007669"/>
    <property type="project" value="InterPro"/>
</dbReference>
<name>A0A7V6ZES8_9BACT</name>
<feature type="domain" description="GFO/IDH/MocA-like oxidoreductase" evidence="2">
    <location>
        <begin position="157"/>
        <end position="227"/>
    </location>
</feature>
<evidence type="ECO:0000313" key="3">
    <source>
        <dbReference type="EMBL" id="HHZ04654.1"/>
    </source>
</evidence>
<dbReference type="SUPFAM" id="SSF55347">
    <property type="entry name" value="Glyceraldehyde-3-phosphate dehydrogenase-like, C-terminal domain"/>
    <property type="match status" value="1"/>
</dbReference>
<dbReference type="EMBL" id="DURU01000112">
    <property type="protein sequence ID" value="HHZ04654.1"/>
    <property type="molecule type" value="Genomic_DNA"/>
</dbReference>